<dbReference type="KEGG" id="ark:D6B99_06325"/>
<keyword evidence="2" id="KW-1185">Reference proteome</keyword>
<dbReference type="Proteomes" id="UP000266118">
    <property type="component" value="Chromosome"/>
</dbReference>
<dbReference type="EMBL" id="CP032489">
    <property type="protein sequence ID" value="AYD47258.1"/>
    <property type="molecule type" value="Genomic_DNA"/>
</dbReference>
<accession>A0A386HMX5</accession>
<dbReference type="RefSeq" id="WP_119986183.1">
    <property type="nucleotide sequence ID" value="NZ_CP032489.1"/>
</dbReference>
<gene>
    <name evidence="1" type="ORF">D6B99_06325</name>
</gene>
<evidence type="ECO:0000313" key="2">
    <source>
        <dbReference type="Proteomes" id="UP000266118"/>
    </source>
</evidence>
<proteinExistence type="predicted"/>
<name>A0A386HMX5_9BACT</name>
<organism evidence="1 2">
    <name type="scientific">Arachidicoccus soli</name>
    <dbReference type="NCBI Taxonomy" id="2341117"/>
    <lineage>
        <taxon>Bacteria</taxon>
        <taxon>Pseudomonadati</taxon>
        <taxon>Bacteroidota</taxon>
        <taxon>Chitinophagia</taxon>
        <taxon>Chitinophagales</taxon>
        <taxon>Chitinophagaceae</taxon>
        <taxon>Arachidicoccus</taxon>
    </lineage>
</organism>
<sequence length="341" mass="39640">MKHFLSILTFSLLGVTAFSQLKVSEITSDSLALKFVREVNYSKTQAPQWNHFYLTEGTEWNAYYNLTKEQQSKVLETNHYLNWAKADLNNDGKEDLIVSGYIARRPGDWSTSTFKVLLFLSQKGNLYTEQDLLDDQSAKYPAYFSLTPLNGKDYLTMYRWRIDISDKNRSLPVKIDTLNYSNPIDAFVNYYKALQQPDIVKIQYKAFDDFTGSYHEAVLENNDKKRIDLSIYTKQPTEAKPQLLKAKLSEGLWMQLDTLSRSLPKIGNQTNHQQQLKKDALPTELTIYYADGVNVKFIDYGEETSYTLSAINQVFESIIQNTFDQMAQRQQYINQMMQDNW</sequence>
<dbReference type="OrthoDB" id="661646at2"/>
<dbReference type="AlphaFoldDB" id="A0A386HMX5"/>
<evidence type="ECO:0000313" key="1">
    <source>
        <dbReference type="EMBL" id="AYD47258.1"/>
    </source>
</evidence>
<reference evidence="1 2" key="1">
    <citation type="submission" date="2018-09" db="EMBL/GenBank/DDBJ databases">
        <title>Arachidicoccus sp. nov., a bacterium isolated from soil.</title>
        <authorList>
            <person name="Weon H.-Y."/>
            <person name="Kwon S.-W."/>
            <person name="Lee S.A."/>
        </authorList>
    </citation>
    <scope>NUCLEOTIDE SEQUENCE [LARGE SCALE GENOMIC DNA]</scope>
    <source>
        <strain evidence="1 2">KIS59-12</strain>
    </source>
</reference>
<protein>
    <submittedName>
        <fullName evidence="1">Uncharacterized protein</fullName>
    </submittedName>
</protein>